<dbReference type="InterPro" id="IPR028098">
    <property type="entry name" value="Glyco_trans_4-like_N"/>
</dbReference>
<dbReference type="FunFam" id="3.40.50.2000:FF:000119">
    <property type="entry name" value="Glycosyl transferase group 1"/>
    <property type="match status" value="1"/>
</dbReference>
<dbReference type="Gene3D" id="3.40.50.2000">
    <property type="entry name" value="Glycogen Phosphorylase B"/>
    <property type="match status" value="2"/>
</dbReference>
<name>A0A212RRU8_9CHLR</name>
<dbReference type="Pfam" id="PF13439">
    <property type="entry name" value="Glyco_transf_4"/>
    <property type="match status" value="1"/>
</dbReference>
<dbReference type="EMBL" id="FYEK01000075">
    <property type="protein sequence ID" value="SNB75274.1"/>
    <property type="molecule type" value="Genomic_DNA"/>
</dbReference>
<dbReference type="CDD" id="cd03809">
    <property type="entry name" value="GT4_MtfB-like"/>
    <property type="match status" value="1"/>
</dbReference>
<proteinExistence type="predicted"/>
<dbReference type="SUPFAM" id="SSF53756">
    <property type="entry name" value="UDP-Glycosyltransferase/glycogen phosphorylase"/>
    <property type="match status" value="1"/>
</dbReference>
<evidence type="ECO:0000313" key="5">
    <source>
        <dbReference type="Proteomes" id="UP000197025"/>
    </source>
</evidence>
<dbReference type="GO" id="GO:0009103">
    <property type="term" value="P:lipopolysaccharide biosynthetic process"/>
    <property type="evidence" value="ECO:0007669"/>
    <property type="project" value="TreeGrafter"/>
</dbReference>
<sequence>MRRVALNAQLLAGEASYRSAGIHRYLYEVLRRLPEAAPEIALTAFIGPRAIPPEVPGIRWVRTSWPTHQPFVRILWEQLVLPLRLARGSWELLHAMAFVAPLAARLPVVVTVYDLSFLLYPEAFRTANRLYLRMFARWTCRRAAGILAISQAAREDLIRRWGLPPERITVAYPGVDPRFRPLPAEEVAAFRARRGLPERFILYVGTLEPRKNLGVLLEAIARLSPPVPLILVGGKGWKPAFLPRLRELEREGRARWVGFIPDEELPLWYNAATVFAYPSRYEGFGMPPLEAMACGTPVIAARAASLPEVVGEAGLLVDPMDGEAWTEGLSTLLRDEALREALRARGLARAARFTWEATAAATVRLYRRLLSGAEGPRTGSLLTEPQAKDGARV</sequence>
<dbReference type="InterPro" id="IPR001296">
    <property type="entry name" value="Glyco_trans_1"/>
</dbReference>
<evidence type="ECO:0000259" key="3">
    <source>
        <dbReference type="Pfam" id="PF13439"/>
    </source>
</evidence>
<accession>A0A212RRU8</accession>
<evidence type="ECO:0000259" key="2">
    <source>
        <dbReference type="Pfam" id="PF00534"/>
    </source>
</evidence>
<evidence type="ECO:0000313" key="4">
    <source>
        <dbReference type="EMBL" id="SNB75274.1"/>
    </source>
</evidence>
<dbReference type="AlphaFoldDB" id="A0A212RRU8"/>
<dbReference type="PANTHER" id="PTHR46401:SF2">
    <property type="entry name" value="GLYCOSYLTRANSFERASE WBBK-RELATED"/>
    <property type="match status" value="1"/>
</dbReference>
<feature type="domain" description="Glycosyl transferase family 1" evidence="2">
    <location>
        <begin position="197"/>
        <end position="346"/>
    </location>
</feature>
<keyword evidence="5" id="KW-1185">Reference proteome</keyword>
<keyword evidence="1 4" id="KW-0808">Transferase</keyword>
<dbReference type="GO" id="GO:0016757">
    <property type="term" value="F:glycosyltransferase activity"/>
    <property type="evidence" value="ECO:0007669"/>
    <property type="project" value="InterPro"/>
</dbReference>
<organism evidence="4 5">
    <name type="scientific">Thermoflexus hugenholtzii JAD2</name>
    <dbReference type="NCBI Taxonomy" id="877466"/>
    <lineage>
        <taxon>Bacteria</taxon>
        <taxon>Bacillati</taxon>
        <taxon>Chloroflexota</taxon>
        <taxon>Thermoflexia</taxon>
        <taxon>Thermoflexales</taxon>
        <taxon>Thermoflexaceae</taxon>
        <taxon>Thermoflexus</taxon>
    </lineage>
</organism>
<dbReference type="RefSeq" id="WP_088572406.1">
    <property type="nucleotide sequence ID" value="NZ_FYEK01000075.1"/>
</dbReference>
<dbReference type="PANTHER" id="PTHR46401">
    <property type="entry name" value="GLYCOSYLTRANSFERASE WBBK-RELATED"/>
    <property type="match status" value="1"/>
</dbReference>
<dbReference type="Proteomes" id="UP000197025">
    <property type="component" value="Unassembled WGS sequence"/>
</dbReference>
<evidence type="ECO:0000256" key="1">
    <source>
        <dbReference type="ARBA" id="ARBA00022679"/>
    </source>
</evidence>
<protein>
    <submittedName>
        <fullName evidence="4">Glycosyltransferase involved in cell wall bisynthesis</fullName>
    </submittedName>
</protein>
<reference evidence="5" key="1">
    <citation type="submission" date="2017-06" db="EMBL/GenBank/DDBJ databases">
        <authorList>
            <person name="Varghese N."/>
            <person name="Submissions S."/>
        </authorList>
    </citation>
    <scope>NUCLEOTIDE SEQUENCE [LARGE SCALE GENOMIC DNA]</scope>
    <source>
        <strain evidence="5">JAD2</strain>
    </source>
</reference>
<dbReference type="InParanoid" id="A0A212RRU8"/>
<feature type="domain" description="Glycosyltransferase subfamily 4-like N-terminal" evidence="3">
    <location>
        <begin position="21"/>
        <end position="178"/>
    </location>
</feature>
<dbReference type="Pfam" id="PF00534">
    <property type="entry name" value="Glycos_transf_1"/>
    <property type="match status" value="1"/>
</dbReference>
<gene>
    <name evidence="4" type="ORF">SAMN02746019_00018870</name>
</gene>
<dbReference type="OrthoDB" id="9769555at2"/>